<comment type="catalytic activity">
    <reaction evidence="8">
        <text>1,5-bis(diphospho)-1D-myo-inositol 2,3,4,6-tetrakisphosphate + H2O = 1-diphospho-1D-myo-inositol 2,3,4,5,6-pentakisphosphate + phosphate + 2 H(+)</text>
        <dbReference type="Rhea" id="RHEA:79699"/>
        <dbReference type="ChEBI" id="CHEBI:15377"/>
        <dbReference type="ChEBI" id="CHEBI:15378"/>
        <dbReference type="ChEBI" id="CHEBI:43474"/>
        <dbReference type="ChEBI" id="CHEBI:74946"/>
        <dbReference type="ChEBI" id="CHEBI:77983"/>
        <dbReference type="EC" id="3.6.1.52"/>
    </reaction>
    <physiologicalReaction direction="left-to-right" evidence="8">
        <dbReference type="Rhea" id="RHEA:79700"/>
    </physiologicalReaction>
</comment>
<dbReference type="RefSeq" id="XP_024690802.1">
    <property type="nucleotide sequence ID" value="XM_024841440.1"/>
</dbReference>
<dbReference type="GeneID" id="36548964"/>
<dbReference type="VEuPathDB" id="FungiDB:P168DRAFT_329171"/>
<protein>
    <recommendedName>
        <fullName evidence="2">diphosphoinositol-polyphosphate diphosphatase</fullName>
        <ecNumber evidence="2">3.6.1.52</ecNumber>
    </recommendedName>
</protein>
<dbReference type="InterPro" id="IPR020422">
    <property type="entry name" value="TYR_PHOSPHATASE_DUAL_dom"/>
</dbReference>
<dbReference type="SUPFAM" id="SSF52799">
    <property type="entry name" value="(Phosphotyrosine protein) phosphatases II"/>
    <property type="match status" value="1"/>
</dbReference>
<gene>
    <name evidence="12" type="ORF">P168DRAFT_329171</name>
</gene>
<evidence type="ECO:0000313" key="13">
    <source>
        <dbReference type="Proteomes" id="UP000234254"/>
    </source>
</evidence>
<evidence type="ECO:0000256" key="10">
    <source>
        <dbReference type="SAM" id="MobiDB-lite"/>
    </source>
</evidence>
<dbReference type="PRINTS" id="PR01911">
    <property type="entry name" value="PFDSPHPHTASE"/>
</dbReference>
<comment type="catalytic activity">
    <reaction evidence="7">
        <text>3,5-bis(diphospho)-1D-myo-inositol 1,2,4,6-tetrakisphosphate + H2O = 3-diphospho-1D-myo-inositol 1,2,4,5,6-pentakisphosphate + phosphate + 2 H(+)</text>
        <dbReference type="Rhea" id="RHEA:56312"/>
        <dbReference type="ChEBI" id="CHEBI:15377"/>
        <dbReference type="ChEBI" id="CHEBI:15378"/>
        <dbReference type="ChEBI" id="CHEBI:43474"/>
        <dbReference type="ChEBI" id="CHEBI:140372"/>
        <dbReference type="ChEBI" id="CHEBI:140374"/>
        <dbReference type="EC" id="3.6.1.52"/>
    </reaction>
    <physiologicalReaction direction="left-to-right" evidence="7">
        <dbReference type="Rhea" id="RHEA:56313"/>
    </physiologicalReaction>
</comment>
<comment type="catalytic activity">
    <reaction evidence="6">
        <text>5-diphospho-1D-myo-inositol 1,2,3,4,6-pentakisphosphate + H2O = 1D-myo-inositol hexakisphosphate + phosphate + H(+)</text>
        <dbReference type="Rhea" id="RHEA:22384"/>
        <dbReference type="ChEBI" id="CHEBI:15377"/>
        <dbReference type="ChEBI" id="CHEBI:15378"/>
        <dbReference type="ChEBI" id="CHEBI:43474"/>
        <dbReference type="ChEBI" id="CHEBI:58130"/>
        <dbReference type="ChEBI" id="CHEBI:58628"/>
        <dbReference type="EC" id="3.6.1.52"/>
    </reaction>
    <physiologicalReaction direction="left-to-right" evidence="6">
        <dbReference type="Rhea" id="RHEA:22385"/>
    </physiologicalReaction>
</comment>
<evidence type="ECO:0000256" key="6">
    <source>
        <dbReference type="ARBA" id="ARBA00047342"/>
    </source>
</evidence>
<dbReference type="FunFam" id="3.90.190.10:FF:000035">
    <property type="entry name" value="Tyrosine phosphatase, putative"/>
    <property type="match status" value="1"/>
</dbReference>
<organism evidence="12 13">
    <name type="scientific">Aspergillus campestris (strain IBT 28561)</name>
    <dbReference type="NCBI Taxonomy" id="1392248"/>
    <lineage>
        <taxon>Eukaryota</taxon>
        <taxon>Fungi</taxon>
        <taxon>Dikarya</taxon>
        <taxon>Ascomycota</taxon>
        <taxon>Pezizomycotina</taxon>
        <taxon>Eurotiomycetes</taxon>
        <taxon>Eurotiomycetidae</taxon>
        <taxon>Eurotiales</taxon>
        <taxon>Aspergillaceae</taxon>
        <taxon>Aspergillus</taxon>
        <taxon>Aspergillus subgen. Circumdati</taxon>
    </lineage>
</organism>
<evidence type="ECO:0000259" key="11">
    <source>
        <dbReference type="PROSITE" id="PS50054"/>
    </source>
</evidence>
<dbReference type="AlphaFoldDB" id="A0A2I1CX49"/>
<dbReference type="Pfam" id="PF03162">
    <property type="entry name" value="Y_phosphatase2"/>
    <property type="match status" value="1"/>
</dbReference>
<dbReference type="EMBL" id="MSFM01000010">
    <property type="protein sequence ID" value="PKY02208.1"/>
    <property type="molecule type" value="Genomic_DNA"/>
</dbReference>
<name>A0A2I1CX49_ASPC2</name>
<feature type="region of interest" description="Disordered" evidence="10">
    <location>
        <begin position="206"/>
        <end position="236"/>
    </location>
</feature>
<evidence type="ECO:0000256" key="8">
    <source>
        <dbReference type="ARBA" id="ARBA00047927"/>
    </source>
</evidence>
<comment type="similarity">
    <text evidence="5">Belongs to the protein-tyrosine phosphatase family. Atypical dual-specificity phosphatase Siw14-like subfamily.</text>
</comment>
<evidence type="ECO:0000256" key="7">
    <source>
        <dbReference type="ARBA" id="ARBA00047562"/>
    </source>
</evidence>
<proteinExistence type="inferred from homology"/>
<keyword evidence="4" id="KW-0378">Hydrolase</keyword>
<dbReference type="GO" id="GO:0016791">
    <property type="term" value="F:phosphatase activity"/>
    <property type="evidence" value="ECO:0007669"/>
    <property type="project" value="InterPro"/>
</dbReference>
<evidence type="ECO:0000256" key="3">
    <source>
        <dbReference type="ARBA" id="ARBA00022490"/>
    </source>
</evidence>
<dbReference type="InterPro" id="IPR004861">
    <property type="entry name" value="Siw14-like"/>
</dbReference>
<reference evidence="12" key="1">
    <citation type="submission" date="2016-12" db="EMBL/GenBank/DDBJ databases">
        <title>The genomes of Aspergillus section Nigri reveals drivers in fungal speciation.</title>
        <authorList>
            <consortium name="DOE Joint Genome Institute"/>
            <person name="Vesth T.C."/>
            <person name="Nybo J."/>
            <person name="Theobald S."/>
            <person name="Brandl J."/>
            <person name="Frisvad J.C."/>
            <person name="Nielsen K.F."/>
            <person name="Lyhne E.K."/>
            <person name="Kogle M.E."/>
            <person name="Kuo A."/>
            <person name="Riley R."/>
            <person name="Clum A."/>
            <person name="Nolan M."/>
            <person name="Lipzen A."/>
            <person name="Salamov A."/>
            <person name="Henrissat B."/>
            <person name="Wiebenga A."/>
            <person name="De vries R.P."/>
            <person name="Grigoriev I.V."/>
            <person name="Mortensen U.H."/>
            <person name="Andersen M.R."/>
            <person name="Baker S.E."/>
        </authorList>
    </citation>
    <scope>NUCLEOTIDE SEQUENCE</scope>
    <source>
        <strain evidence="12">IBT 28561</strain>
    </source>
</reference>
<evidence type="ECO:0000256" key="1">
    <source>
        <dbReference type="ARBA" id="ARBA00004496"/>
    </source>
</evidence>
<dbReference type="InterPro" id="IPR020428">
    <property type="entry name" value="PFA-DSPs"/>
</dbReference>
<evidence type="ECO:0000256" key="5">
    <source>
        <dbReference type="ARBA" id="ARBA00044949"/>
    </source>
</evidence>
<comment type="caution">
    <text evidence="12">The sequence shown here is derived from an EMBL/GenBank/DDBJ whole genome shotgun (WGS) entry which is preliminary data.</text>
</comment>
<dbReference type="GO" id="GO:0005737">
    <property type="term" value="C:cytoplasm"/>
    <property type="evidence" value="ECO:0007669"/>
    <property type="project" value="UniProtKB-SubCell"/>
</dbReference>
<dbReference type="PANTHER" id="PTHR31126:SF48">
    <property type="entry name" value="INOSITOL PHOSPHATASE SIW14"/>
    <property type="match status" value="1"/>
</dbReference>
<feature type="domain" description="Tyrosine-protein phosphatase" evidence="11">
    <location>
        <begin position="39"/>
        <end position="188"/>
    </location>
</feature>
<keyword evidence="3" id="KW-0963">Cytoplasm</keyword>
<dbReference type="InterPro" id="IPR016130">
    <property type="entry name" value="Tyr_Pase_AS"/>
</dbReference>
<evidence type="ECO:0000256" key="9">
    <source>
        <dbReference type="ARBA" id="ARBA00048424"/>
    </source>
</evidence>
<dbReference type="Gene3D" id="3.90.190.10">
    <property type="entry name" value="Protein tyrosine phosphatase superfamily"/>
    <property type="match status" value="1"/>
</dbReference>
<evidence type="ECO:0000313" key="12">
    <source>
        <dbReference type="EMBL" id="PKY02208.1"/>
    </source>
</evidence>
<dbReference type="PROSITE" id="PS50054">
    <property type="entry name" value="TYR_PHOSPHATASE_DUAL"/>
    <property type="match status" value="1"/>
</dbReference>
<dbReference type="PROSITE" id="PS00383">
    <property type="entry name" value="TYR_PHOSPHATASE_1"/>
    <property type="match status" value="1"/>
</dbReference>
<evidence type="ECO:0000256" key="4">
    <source>
        <dbReference type="ARBA" id="ARBA00022801"/>
    </source>
</evidence>
<keyword evidence="13" id="KW-1185">Reference proteome</keyword>
<comment type="subcellular location">
    <subcellularLocation>
        <location evidence="1">Cytoplasm</location>
    </subcellularLocation>
</comment>
<comment type="catalytic activity">
    <reaction evidence="9">
        <text>6-diphospho-1D-myo-inositol pentakisphosphate + H2O = 1D-myo-inositol hexakisphosphate + phosphate + H(+)</text>
        <dbReference type="Rhea" id="RHEA:79703"/>
        <dbReference type="ChEBI" id="CHEBI:15377"/>
        <dbReference type="ChEBI" id="CHEBI:15378"/>
        <dbReference type="ChEBI" id="CHEBI:43474"/>
        <dbReference type="ChEBI" id="CHEBI:58130"/>
        <dbReference type="ChEBI" id="CHEBI:230534"/>
        <dbReference type="EC" id="3.6.1.52"/>
    </reaction>
    <physiologicalReaction direction="left-to-right" evidence="9">
        <dbReference type="Rhea" id="RHEA:79704"/>
    </physiologicalReaction>
</comment>
<sequence>MAVPLAQNTPNSPHVSHRAQIERSYCQDLAPIDSGLPGNFAEVVKGVYRSSFPLAENFEALKELGLRTILTLIEEPYTTDHLKFLNDNGISHLRIIIPPNKDPDVTMPDTDLDKILGILLNKANHPVLVHCNKGKHRTGCVVACFRRLQGWALQDVIDEYLKYSTPKSRTLDVRFIGMFDPARLSQLAQHSGVASWAPSTMHLKTQSEHNEREQIPPNRRIYASRSEVRASEVRAS</sequence>
<evidence type="ECO:0000256" key="2">
    <source>
        <dbReference type="ARBA" id="ARBA00012527"/>
    </source>
</evidence>
<dbReference type="PANTHER" id="PTHR31126">
    <property type="entry name" value="TYROSINE-PROTEIN PHOSPHATASE"/>
    <property type="match status" value="1"/>
</dbReference>
<dbReference type="EC" id="3.6.1.52" evidence="2"/>
<dbReference type="InterPro" id="IPR029021">
    <property type="entry name" value="Prot-tyrosine_phosphatase-like"/>
</dbReference>
<accession>A0A2I1CX49</accession>
<feature type="compositionally biased region" description="Basic and acidic residues" evidence="10">
    <location>
        <begin position="226"/>
        <end position="236"/>
    </location>
</feature>
<dbReference type="OrthoDB" id="6375174at2759"/>
<dbReference type="Proteomes" id="UP000234254">
    <property type="component" value="Unassembled WGS sequence"/>
</dbReference>
<dbReference type="GO" id="GO:0052840">
    <property type="term" value="F:inositol diphosphate tetrakisphosphate diphosphatase activity"/>
    <property type="evidence" value="ECO:0007669"/>
    <property type="project" value="TreeGrafter"/>
</dbReference>